<evidence type="ECO:0000313" key="8">
    <source>
        <dbReference type="Proteomes" id="UP000054558"/>
    </source>
</evidence>
<feature type="compositionally biased region" description="Low complexity" evidence="5">
    <location>
        <begin position="281"/>
        <end position="291"/>
    </location>
</feature>
<dbReference type="InterPro" id="IPR019787">
    <property type="entry name" value="Znf_PHD-finger"/>
</dbReference>
<evidence type="ECO:0000313" key="7">
    <source>
        <dbReference type="EMBL" id="GAQ78297.1"/>
    </source>
</evidence>
<sequence length="967" mass="101981">MAAASVDSNDSDCFVCSDGGDLLCCDHCPRSFHDTCLTPALDTSDGLPDGDWACPLCSGYGQGRFDTEVVSSKMDEEEKGCVRTRGVANGVLDGSRELNGKAEVEKLDGSAALAQSMGTKKVERLDGLVSQVQANGKAKIERLDGLSSPVQGRALVGKLSPVTPAQNEEGVRTRTLRKRAGKDTAGSLEQKRVNGVSGSRKRKAKDESEVTVKKEEAVFDFQLDEGAELDLRTPEMKMERNGAGFGQDSVSSGRTRKVRLSATFKQTEGEEVASGSGGVSEEGFAEGSESNSAKVLGGIGATIGGGQTGFAQPELETDEDNPIALRVNKGKAKMGGAQAKTKNSELIAGGRLPPGAKVNGHLPGEVAQQANGASEDKKGKKRPAPRKRKNAEVENDGEAGPSGTAEQRGRQLAPAGEQSVDAADGAEVERPRNRRRNRAAPAVDAGGGAGDAPAGVDDVGGDQDQGDRARARFLAIARRRAAHFAHFAGDDHVAEEDEGDEEAEDAPPRIPRGRQVAADDSGGEEPDWPGPFSTARKLVRERGAAAAARGEHLPEDSAPRPVVDWTPSRTLDTAALFGRRPIPSLFDMSVRLLVDNAEFVESMEGIPDAVRKRVAAGFCARRKMIPETLSLFFRGSPGEIVLPDCTLVGEAEMTEAMAQTDTQRLEVLDLGMCGRCITDQGLSATFAGGVNTLPQLTTLSLRGAYRLTDAALEKLLAAAPGVTSLELRKCSLLTEDAVRMTADALWGRLTSLSLEGCAQLDGARIQPSLLRLTGLRRLNLSAVSNVTDALVQELGVTLGSGLEELRLAGASDVSDAAVAALAACCPNLALLDLDGAVKLTDVAIARLADGCRGVRHLSLRRGKFIDEALAAFVTASGSQLRHLSVNNVRKAGDATLMALAKHSRDSLTSLDVSWCRHVSDQGLGLLADSCRRLHNLRLFGCSQVTDLFLSGHSNPELVVTGQGDDVK</sequence>
<feature type="compositionally biased region" description="Basic and acidic residues" evidence="5">
    <location>
        <begin position="538"/>
        <end position="558"/>
    </location>
</feature>
<dbReference type="Gene3D" id="3.30.40.10">
    <property type="entry name" value="Zinc/RING finger domain, C3HC4 (zinc finger)"/>
    <property type="match status" value="1"/>
</dbReference>
<dbReference type="PROSITE" id="PS50016">
    <property type="entry name" value="ZF_PHD_2"/>
    <property type="match status" value="1"/>
</dbReference>
<dbReference type="Proteomes" id="UP000054558">
    <property type="component" value="Unassembled WGS sequence"/>
</dbReference>
<name>A0A1Y1HNZ7_KLENI</name>
<dbReference type="STRING" id="105231.A0A1Y1HNZ7"/>
<organism evidence="7 8">
    <name type="scientific">Klebsormidium nitens</name>
    <name type="common">Green alga</name>
    <name type="synonym">Ulothrix nitens</name>
    <dbReference type="NCBI Taxonomy" id="105231"/>
    <lineage>
        <taxon>Eukaryota</taxon>
        <taxon>Viridiplantae</taxon>
        <taxon>Streptophyta</taxon>
        <taxon>Klebsormidiophyceae</taxon>
        <taxon>Klebsormidiales</taxon>
        <taxon>Klebsormidiaceae</taxon>
        <taxon>Klebsormidium</taxon>
    </lineage>
</organism>
<dbReference type="SUPFAM" id="SSF52047">
    <property type="entry name" value="RNI-like"/>
    <property type="match status" value="1"/>
</dbReference>
<feature type="region of interest" description="Disordered" evidence="5">
    <location>
        <begin position="329"/>
        <end position="465"/>
    </location>
</feature>
<evidence type="ECO:0000259" key="6">
    <source>
        <dbReference type="PROSITE" id="PS50016"/>
    </source>
</evidence>
<feature type="region of interest" description="Disordered" evidence="5">
    <location>
        <begin position="166"/>
        <end position="209"/>
    </location>
</feature>
<dbReference type="Gene3D" id="3.80.10.10">
    <property type="entry name" value="Ribonuclease Inhibitor"/>
    <property type="match status" value="2"/>
</dbReference>
<dbReference type="Pfam" id="PF25372">
    <property type="entry name" value="DUF7885"/>
    <property type="match status" value="1"/>
</dbReference>
<dbReference type="PROSITE" id="PS01359">
    <property type="entry name" value="ZF_PHD_1"/>
    <property type="match status" value="1"/>
</dbReference>
<dbReference type="PANTHER" id="PTHR13318:SF101">
    <property type="entry name" value="F-BOX_LRR PROTEIN"/>
    <property type="match status" value="1"/>
</dbReference>
<evidence type="ECO:0000256" key="3">
    <source>
        <dbReference type="ARBA" id="ARBA00022833"/>
    </source>
</evidence>
<evidence type="ECO:0000256" key="5">
    <source>
        <dbReference type="SAM" id="MobiDB-lite"/>
    </source>
</evidence>
<dbReference type="GO" id="GO:0008270">
    <property type="term" value="F:zinc ion binding"/>
    <property type="evidence" value="ECO:0007669"/>
    <property type="project" value="UniProtKB-KW"/>
</dbReference>
<keyword evidence="2 4" id="KW-0863">Zinc-finger</keyword>
<evidence type="ECO:0000256" key="1">
    <source>
        <dbReference type="ARBA" id="ARBA00022723"/>
    </source>
</evidence>
<feature type="compositionally biased region" description="Basic residues" evidence="5">
    <location>
        <begin position="379"/>
        <end position="389"/>
    </location>
</feature>
<dbReference type="SMART" id="SM00367">
    <property type="entry name" value="LRR_CC"/>
    <property type="match status" value="8"/>
</dbReference>
<dbReference type="EMBL" id="DF236959">
    <property type="protein sequence ID" value="GAQ78297.1"/>
    <property type="molecule type" value="Genomic_DNA"/>
</dbReference>
<dbReference type="CDD" id="cd15532">
    <property type="entry name" value="PHD2_CHD_II"/>
    <property type="match status" value="1"/>
</dbReference>
<dbReference type="Pfam" id="PF00628">
    <property type="entry name" value="PHD"/>
    <property type="match status" value="1"/>
</dbReference>
<dbReference type="InterPro" id="IPR032675">
    <property type="entry name" value="LRR_dom_sf"/>
</dbReference>
<accession>A0A1Y1HNZ7</accession>
<dbReference type="SMART" id="SM00249">
    <property type="entry name" value="PHD"/>
    <property type="match status" value="1"/>
</dbReference>
<keyword evidence="8" id="KW-1185">Reference proteome</keyword>
<dbReference type="OMA" id="AKFEANT"/>
<dbReference type="InterPro" id="IPR006553">
    <property type="entry name" value="Leu-rich_rpt_Cys-con_subtyp"/>
</dbReference>
<protein>
    <recommendedName>
        <fullName evidence="6">PHD-type domain-containing protein</fullName>
    </recommendedName>
</protein>
<dbReference type="PANTHER" id="PTHR13318">
    <property type="entry name" value="PARTNER OF PAIRED, ISOFORM B-RELATED"/>
    <property type="match status" value="1"/>
</dbReference>
<dbReference type="OrthoDB" id="10257471at2759"/>
<keyword evidence="1" id="KW-0479">Metal-binding</keyword>
<feature type="domain" description="PHD-type" evidence="6">
    <location>
        <begin position="10"/>
        <end position="60"/>
    </location>
</feature>
<feature type="region of interest" description="Disordered" evidence="5">
    <location>
        <begin position="265"/>
        <end position="291"/>
    </location>
</feature>
<feature type="region of interest" description="Disordered" evidence="5">
    <location>
        <begin position="492"/>
        <end position="561"/>
    </location>
</feature>
<proteinExistence type="predicted"/>
<reference evidence="7 8" key="1">
    <citation type="journal article" date="2014" name="Nat. Commun.">
        <title>Klebsormidium flaccidum genome reveals primary factors for plant terrestrial adaptation.</title>
        <authorList>
            <person name="Hori K."/>
            <person name="Maruyama F."/>
            <person name="Fujisawa T."/>
            <person name="Togashi T."/>
            <person name="Yamamoto N."/>
            <person name="Seo M."/>
            <person name="Sato S."/>
            <person name="Yamada T."/>
            <person name="Mori H."/>
            <person name="Tajima N."/>
            <person name="Moriyama T."/>
            <person name="Ikeuchi M."/>
            <person name="Watanabe M."/>
            <person name="Wada H."/>
            <person name="Kobayashi K."/>
            <person name="Saito M."/>
            <person name="Masuda T."/>
            <person name="Sasaki-Sekimoto Y."/>
            <person name="Mashiguchi K."/>
            <person name="Awai K."/>
            <person name="Shimojima M."/>
            <person name="Masuda S."/>
            <person name="Iwai M."/>
            <person name="Nobusawa T."/>
            <person name="Narise T."/>
            <person name="Kondo S."/>
            <person name="Saito H."/>
            <person name="Sato R."/>
            <person name="Murakawa M."/>
            <person name="Ihara Y."/>
            <person name="Oshima-Yamada Y."/>
            <person name="Ohtaka K."/>
            <person name="Satoh M."/>
            <person name="Sonobe K."/>
            <person name="Ishii M."/>
            <person name="Ohtani R."/>
            <person name="Kanamori-Sato M."/>
            <person name="Honoki R."/>
            <person name="Miyazaki D."/>
            <person name="Mochizuki H."/>
            <person name="Umetsu J."/>
            <person name="Higashi K."/>
            <person name="Shibata D."/>
            <person name="Kamiya Y."/>
            <person name="Sato N."/>
            <person name="Nakamura Y."/>
            <person name="Tabata S."/>
            <person name="Ida S."/>
            <person name="Kurokawa K."/>
            <person name="Ohta H."/>
        </authorList>
    </citation>
    <scope>NUCLEOTIDE SEQUENCE [LARGE SCALE GENOMIC DNA]</scope>
    <source>
        <strain evidence="7 8">NIES-2285</strain>
    </source>
</reference>
<evidence type="ECO:0000256" key="4">
    <source>
        <dbReference type="PROSITE-ProRule" id="PRU00146"/>
    </source>
</evidence>
<dbReference type="InterPro" id="IPR013083">
    <property type="entry name" value="Znf_RING/FYVE/PHD"/>
</dbReference>
<dbReference type="InterPro" id="IPR011011">
    <property type="entry name" value="Znf_FYVE_PHD"/>
</dbReference>
<dbReference type="GO" id="GO:0005737">
    <property type="term" value="C:cytoplasm"/>
    <property type="evidence" value="ECO:0000318"/>
    <property type="project" value="GO_Central"/>
</dbReference>
<dbReference type="InterPro" id="IPR019786">
    <property type="entry name" value="Zinc_finger_PHD-type_CS"/>
</dbReference>
<dbReference type="SUPFAM" id="SSF57903">
    <property type="entry name" value="FYVE/PHD zinc finger"/>
    <property type="match status" value="1"/>
</dbReference>
<dbReference type="AlphaFoldDB" id="A0A1Y1HNZ7"/>
<gene>
    <name evidence="7" type="ORF">KFL_000100620</name>
</gene>
<keyword evidence="3" id="KW-0862">Zinc</keyword>
<dbReference type="InterPro" id="IPR057207">
    <property type="entry name" value="FBXL15_LRR"/>
</dbReference>
<evidence type="ECO:0000256" key="2">
    <source>
        <dbReference type="ARBA" id="ARBA00022771"/>
    </source>
</evidence>
<feature type="compositionally biased region" description="Acidic residues" evidence="5">
    <location>
        <begin position="493"/>
        <end position="505"/>
    </location>
</feature>
<dbReference type="InterPro" id="IPR001965">
    <property type="entry name" value="Znf_PHD"/>
</dbReference>